<protein>
    <submittedName>
        <fullName evidence="8">Putative integrase protein</fullName>
    </submittedName>
</protein>
<keyword evidence="2" id="KW-0229">DNA integration</keyword>
<dbReference type="InterPro" id="IPR050808">
    <property type="entry name" value="Phage_Integrase"/>
</dbReference>
<dbReference type="PROSITE" id="PS51900">
    <property type="entry name" value="CB"/>
    <property type="match status" value="1"/>
</dbReference>
<dbReference type="CDD" id="cd00796">
    <property type="entry name" value="INT_Rci_Hp1_C"/>
    <property type="match status" value="1"/>
</dbReference>
<evidence type="ECO:0000256" key="5">
    <source>
        <dbReference type="PROSITE-ProRule" id="PRU01248"/>
    </source>
</evidence>
<dbReference type="Gene3D" id="1.10.150.130">
    <property type="match status" value="1"/>
</dbReference>
<sequence>MAHRKLTKSFVDKLNPGPDRDFLVWDAELPGFGLRVKPSGVKSYLVQYRNRADGRSKRKTLGQHGPLMTLHQAKEIARGLLADVVRGADPVADHKALRDAPLVKDLAVKYLQEHALPKKRAGSVKNDRSYLDRHILPVLGKMKARDVRPSDIQALHNRLKKTPYQANRVLALLSKIFSLSVRWDMRPDNPARGIEKFQEEKRHRWLSEAELLRLTQALDAHPNQTAADAIRLQLLTGARIGEVLTATWEDFELGQGIWTKPSHHTKQKRTEHLPLSGAALDLLQKIRAERGTCTFLFANPKTEAPYKDLKRFWSVVTTAANLQDYRIHDNRHTYASHLVSSGMSLAIVGRLLGHTNPLTTHRYAHLADNPLRQATEIMAQKLPSPT</sequence>
<dbReference type="Pfam" id="PF00589">
    <property type="entry name" value="Phage_integrase"/>
    <property type="match status" value="1"/>
</dbReference>
<evidence type="ECO:0000256" key="4">
    <source>
        <dbReference type="ARBA" id="ARBA00023172"/>
    </source>
</evidence>
<reference evidence="8 9" key="1">
    <citation type="submission" date="2015-06" db="EMBL/GenBank/DDBJ databases">
        <title>Draft genome sequence of an Alphaproteobacteria species associated to the Mediterranean sponge Oscarella lobularis.</title>
        <authorList>
            <person name="Jourda C."/>
            <person name="Santini S."/>
            <person name="Claverie J.-M."/>
        </authorList>
    </citation>
    <scope>NUCLEOTIDE SEQUENCE [LARGE SCALE GENOMIC DNA]</scope>
    <source>
        <strain evidence="8">IGS</strain>
    </source>
</reference>
<evidence type="ECO:0000256" key="2">
    <source>
        <dbReference type="ARBA" id="ARBA00022908"/>
    </source>
</evidence>
<comment type="caution">
    <text evidence="8">The sequence shown here is derived from an EMBL/GenBank/DDBJ whole genome shotgun (WGS) entry which is preliminary data.</text>
</comment>
<name>A0A0J9ED44_9RHOB</name>
<keyword evidence="3 5" id="KW-0238">DNA-binding</keyword>
<comment type="similarity">
    <text evidence="1">Belongs to the 'phage' integrase family.</text>
</comment>
<dbReference type="InterPro" id="IPR002104">
    <property type="entry name" value="Integrase_catalytic"/>
</dbReference>
<dbReference type="RefSeq" id="WP_049641763.1">
    <property type="nucleotide sequence ID" value="NZ_LFTY01000001.1"/>
</dbReference>
<dbReference type="SUPFAM" id="SSF56349">
    <property type="entry name" value="DNA breaking-rejoining enzymes"/>
    <property type="match status" value="1"/>
</dbReference>
<dbReference type="InterPro" id="IPR044068">
    <property type="entry name" value="CB"/>
</dbReference>
<dbReference type="PATRIC" id="fig|1675527.3.peg.947"/>
<dbReference type="PANTHER" id="PTHR30629:SF2">
    <property type="entry name" value="PROPHAGE INTEGRASE INTS-RELATED"/>
    <property type="match status" value="1"/>
</dbReference>
<keyword evidence="9" id="KW-1185">Reference proteome</keyword>
<organism evidence="8 9">
    <name type="scientific">Candidatus Rhodobacter oscarellae</name>
    <dbReference type="NCBI Taxonomy" id="1675527"/>
    <lineage>
        <taxon>Bacteria</taxon>
        <taxon>Pseudomonadati</taxon>
        <taxon>Pseudomonadota</taxon>
        <taxon>Alphaproteobacteria</taxon>
        <taxon>Rhodobacterales</taxon>
        <taxon>Rhodobacter group</taxon>
        <taxon>Rhodobacter</taxon>
    </lineage>
</organism>
<dbReference type="STRING" id="1675527.AIOL_000886"/>
<dbReference type="Pfam" id="PF13356">
    <property type="entry name" value="Arm-DNA-bind_3"/>
    <property type="match status" value="1"/>
</dbReference>
<evidence type="ECO:0000259" key="7">
    <source>
        <dbReference type="PROSITE" id="PS51900"/>
    </source>
</evidence>
<evidence type="ECO:0000256" key="1">
    <source>
        <dbReference type="ARBA" id="ARBA00008857"/>
    </source>
</evidence>
<proteinExistence type="inferred from homology"/>
<dbReference type="InterPro" id="IPR011010">
    <property type="entry name" value="DNA_brk_join_enz"/>
</dbReference>
<dbReference type="InterPro" id="IPR010998">
    <property type="entry name" value="Integrase_recombinase_N"/>
</dbReference>
<evidence type="ECO:0000259" key="6">
    <source>
        <dbReference type="PROSITE" id="PS51898"/>
    </source>
</evidence>
<dbReference type="Proteomes" id="UP000037178">
    <property type="component" value="Unassembled WGS sequence"/>
</dbReference>
<keyword evidence="4" id="KW-0233">DNA recombination</keyword>
<dbReference type="AlphaFoldDB" id="A0A0J9ED44"/>
<evidence type="ECO:0000313" key="9">
    <source>
        <dbReference type="Proteomes" id="UP000037178"/>
    </source>
</evidence>
<dbReference type="Gene3D" id="1.10.443.10">
    <property type="entry name" value="Intergrase catalytic core"/>
    <property type="match status" value="1"/>
</dbReference>
<accession>A0A0J9ED44</accession>
<feature type="domain" description="Tyr recombinase" evidence="6">
    <location>
        <begin position="201"/>
        <end position="376"/>
    </location>
</feature>
<dbReference type="InterPro" id="IPR025166">
    <property type="entry name" value="Integrase_DNA_bind_dom"/>
</dbReference>
<feature type="domain" description="Core-binding (CB)" evidence="7">
    <location>
        <begin position="101"/>
        <end position="181"/>
    </location>
</feature>
<dbReference type="PROSITE" id="PS51898">
    <property type="entry name" value="TYR_RECOMBINASE"/>
    <property type="match status" value="1"/>
</dbReference>
<dbReference type="Gene3D" id="3.30.160.390">
    <property type="entry name" value="Integrase, DNA-binding domain"/>
    <property type="match status" value="1"/>
</dbReference>
<dbReference type="InterPro" id="IPR004107">
    <property type="entry name" value="Integrase_SAM-like_N"/>
</dbReference>
<evidence type="ECO:0000256" key="3">
    <source>
        <dbReference type="ARBA" id="ARBA00023125"/>
    </source>
</evidence>
<dbReference type="GO" id="GO:0003677">
    <property type="term" value="F:DNA binding"/>
    <property type="evidence" value="ECO:0007669"/>
    <property type="project" value="UniProtKB-UniRule"/>
</dbReference>
<dbReference type="InterPro" id="IPR038488">
    <property type="entry name" value="Integrase_DNA-bd_sf"/>
</dbReference>
<dbReference type="InterPro" id="IPR013762">
    <property type="entry name" value="Integrase-like_cat_sf"/>
</dbReference>
<gene>
    <name evidence="8" type="ORF">AIOL_000886</name>
</gene>
<dbReference type="EMBL" id="LFTY01000001">
    <property type="protein sequence ID" value="KMW60722.1"/>
    <property type="molecule type" value="Genomic_DNA"/>
</dbReference>
<dbReference type="PANTHER" id="PTHR30629">
    <property type="entry name" value="PROPHAGE INTEGRASE"/>
    <property type="match status" value="1"/>
</dbReference>
<evidence type="ECO:0000313" key="8">
    <source>
        <dbReference type="EMBL" id="KMW60722.1"/>
    </source>
</evidence>
<dbReference type="OrthoDB" id="6388170at2"/>
<dbReference type="GO" id="GO:0015074">
    <property type="term" value="P:DNA integration"/>
    <property type="evidence" value="ECO:0007669"/>
    <property type="project" value="UniProtKB-KW"/>
</dbReference>
<dbReference type="GO" id="GO:0006310">
    <property type="term" value="P:DNA recombination"/>
    <property type="evidence" value="ECO:0007669"/>
    <property type="project" value="UniProtKB-KW"/>
</dbReference>
<dbReference type="Pfam" id="PF14659">
    <property type="entry name" value="Phage_int_SAM_3"/>
    <property type="match status" value="1"/>
</dbReference>